<evidence type="ECO:0008006" key="4">
    <source>
        <dbReference type="Google" id="ProtNLM"/>
    </source>
</evidence>
<protein>
    <recommendedName>
        <fullName evidence="4">Flagellar protein FliO/FliZ</fullName>
    </recommendedName>
</protein>
<keyword evidence="1" id="KW-1133">Transmembrane helix</keyword>
<feature type="transmembrane region" description="Helical" evidence="1">
    <location>
        <begin position="51"/>
        <end position="70"/>
    </location>
</feature>
<proteinExistence type="predicted"/>
<keyword evidence="1" id="KW-0812">Transmembrane</keyword>
<keyword evidence="3" id="KW-1185">Reference proteome</keyword>
<dbReference type="EMBL" id="JAHQZT010000007">
    <property type="protein sequence ID" value="MBV0933152.1"/>
    <property type="molecule type" value="Genomic_DNA"/>
</dbReference>
<evidence type="ECO:0000313" key="3">
    <source>
        <dbReference type="Proteomes" id="UP000755551"/>
    </source>
</evidence>
<gene>
    <name evidence="2" type="ORF">KTN04_07365</name>
</gene>
<evidence type="ECO:0000256" key="1">
    <source>
        <dbReference type="SAM" id="Phobius"/>
    </source>
</evidence>
<dbReference type="RefSeq" id="WP_217334574.1">
    <property type="nucleotide sequence ID" value="NZ_JAHQZT010000007.1"/>
</dbReference>
<sequence>MTTRVFHVSPGYRRRQQARQLAWMLAMLGLVLFSLYYLYRLIMGNGALAEMLVPVVGVAACLAYAVKLWLQLRQGRAAYPEVCWDEDSRILSLQAPEGALVLPLASVLNLRIQVGGGRVVAATLTTESGEQLRLEGYAELDELVGRLEAELPEGQVVRTRLRY</sequence>
<feature type="transmembrane region" description="Helical" evidence="1">
    <location>
        <begin position="21"/>
        <end position="39"/>
    </location>
</feature>
<reference evidence="2 3" key="1">
    <citation type="submission" date="2021-06" db="EMBL/GenBank/DDBJ databases">
        <title>Bacterium isolated from marine sediment.</title>
        <authorList>
            <person name="Zhu K.-L."/>
            <person name="Du Z.-J."/>
            <person name="Liang Q.-Y."/>
        </authorList>
    </citation>
    <scope>NUCLEOTIDE SEQUENCE [LARGE SCALE GENOMIC DNA]</scope>
    <source>
        <strain evidence="2 3">A346</strain>
    </source>
</reference>
<comment type="caution">
    <text evidence="2">The sequence shown here is derived from an EMBL/GenBank/DDBJ whole genome shotgun (WGS) entry which is preliminary data.</text>
</comment>
<dbReference type="Proteomes" id="UP000755551">
    <property type="component" value="Unassembled WGS sequence"/>
</dbReference>
<keyword evidence="1" id="KW-0472">Membrane</keyword>
<organism evidence="2 3">
    <name type="scientific">Marinobacterium weihaiense</name>
    <dbReference type="NCBI Taxonomy" id="2851016"/>
    <lineage>
        <taxon>Bacteria</taxon>
        <taxon>Pseudomonadati</taxon>
        <taxon>Pseudomonadota</taxon>
        <taxon>Gammaproteobacteria</taxon>
        <taxon>Oceanospirillales</taxon>
        <taxon>Oceanospirillaceae</taxon>
        <taxon>Marinobacterium</taxon>
    </lineage>
</organism>
<accession>A0ABS6MBR4</accession>
<evidence type="ECO:0000313" key="2">
    <source>
        <dbReference type="EMBL" id="MBV0933152.1"/>
    </source>
</evidence>
<name>A0ABS6MBR4_9GAMM</name>